<dbReference type="SUPFAM" id="SSF63882">
    <property type="entry name" value="MoeA N-terminal region -like"/>
    <property type="match status" value="1"/>
</dbReference>
<dbReference type="InterPro" id="IPR005110">
    <property type="entry name" value="MoeA_linker/N"/>
</dbReference>
<gene>
    <name evidence="4" type="ORF">METZ01_LOCUS26712</name>
</gene>
<evidence type="ECO:0000256" key="2">
    <source>
        <dbReference type="ARBA" id="ARBA00023150"/>
    </source>
</evidence>
<reference evidence="4" key="1">
    <citation type="submission" date="2018-05" db="EMBL/GenBank/DDBJ databases">
        <authorList>
            <person name="Lanie J.A."/>
            <person name="Ng W.-L."/>
            <person name="Kazmierczak K.M."/>
            <person name="Andrzejewski T.M."/>
            <person name="Davidsen T.M."/>
            <person name="Wayne K.J."/>
            <person name="Tettelin H."/>
            <person name="Glass J.I."/>
            <person name="Rusch D."/>
            <person name="Podicherti R."/>
            <person name="Tsui H.-C.T."/>
            <person name="Winkler M.E."/>
        </authorList>
    </citation>
    <scope>NUCLEOTIDE SEQUENCE</scope>
</reference>
<name>A0A381Q4K5_9ZZZZ</name>
<dbReference type="EMBL" id="UINC01001193">
    <property type="protein sequence ID" value="SUZ73858.1"/>
    <property type="molecule type" value="Genomic_DNA"/>
</dbReference>
<dbReference type="AlphaFoldDB" id="A0A381Q4K5"/>
<dbReference type="PANTHER" id="PTHR10192:SF5">
    <property type="entry name" value="GEPHYRIN"/>
    <property type="match status" value="1"/>
</dbReference>
<accession>A0A381Q4K5</accession>
<dbReference type="Pfam" id="PF03454">
    <property type="entry name" value="MoeA_C"/>
    <property type="match status" value="1"/>
</dbReference>
<dbReference type="Pfam" id="PF00994">
    <property type="entry name" value="MoCF_biosynth"/>
    <property type="match status" value="1"/>
</dbReference>
<dbReference type="FunFam" id="2.170.190.11:FF:000001">
    <property type="entry name" value="Molybdopterin molybdenumtransferase"/>
    <property type="match status" value="1"/>
</dbReference>
<dbReference type="Gene3D" id="2.170.190.11">
    <property type="entry name" value="Molybdopterin biosynthesis moea protein, domain 3"/>
    <property type="match status" value="1"/>
</dbReference>
<comment type="pathway">
    <text evidence="1">Cofactor biosynthesis; molybdopterin biosynthesis.</text>
</comment>
<dbReference type="CDD" id="cd00887">
    <property type="entry name" value="MoeA"/>
    <property type="match status" value="1"/>
</dbReference>
<dbReference type="Pfam" id="PF03453">
    <property type="entry name" value="MoeA_N"/>
    <property type="match status" value="1"/>
</dbReference>
<dbReference type="NCBIfam" id="NF045515">
    <property type="entry name" value="Glp_gephyrin"/>
    <property type="match status" value="1"/>
</dbReference>
<dbReference type="InterPro" id="IPR001453">
    <property type="entry name" value="MoaB/Mog_dom"/>
</dbReference>
<dbReference type="SUPFAM" id="SSF53218">
    <property type="entry name" value="Molybdenum cofactor biosynthesis proteins"/>
    <property type="match status" value="1"/>
</dbReference>
<keyword evidence="2" id="KW-0501">Molybdenum cofactor biosynthesis</keyword>
<dbReference type="UniPathway" id="UPA00344"/>
<dbReference type="PANTHER" id="PTHR10192">
    <property type="entry name" value="MOLYBDOPTERIN BIOSYNTHESIS PROTEIN"/>
    <property type="match status" value="1"/>
</dbReference>
<dbReference type="InterPro" id="IPR038987">
    <property type="entry name" value="MoeA-like"/>
</dbReference>
<dbReference type="GO" id="GO:0061599">
    <property type="term" value="F:molybdopterin molybdotransferase activity"/>
    <property type="evidence" value="ECO:0007669"/>
    <property type="project" value="TreeGrafter"/>
</dbReference>
<dbReference type="Gene3D" id="3.40.980.10">
    <property type="entry name" value="MoaB/Mog-like domain"/>
    <property type="match status" value="1"/>
</dbReference>
<sequence>MPDFESRTGDWLPFDRALARILSHVSALPPETVPLEEALGRALALDVLAPGPLPPWDNSAMDGYAVRGDDVAGATKDQPVVLVVTGVIHAGSRFEGTVGPGDAVRIMTGAEIPGGADTVIRVEDTDREETESGNLRIYSERDRGRHVRPAGQDWPEGAVTLESGTGIGPGQAAVLAASRVSSVSVHHRPKVAILASGDELVDIESQALDPHGIPESNSHLVSAGVRAAGGIPMRLGIARDDQADIRHHLARAADADVLVTLGGASMGEGDLFKTVLEDLGFELDFWRVKIRPGSPMSFGRLPLEGGGSQMVFGLPGNPASAFVTFELFVRPFLLALAGHIKLHRQIVTALAAGDLTTAGDVTGFLRVCLVRSGAELEASLTGPQGSGLVGSLGAADGLAVIPEGVEVIPRGAPVEVMLLDDPRSWSHTPVDGSQRIPG</sequence>
<proteinExistence type="predicted"/>
<evidence type="ECO:0000313" key="4">
    <source>
        <dbReference type="EMBL" id="SUZ73858.1"/>
    </source>
</evidence>
<dbReference type="InterPro" id="IPR036425">
    <property type="entry name" value="MoaB/Mog-like_dom_sf"/>
</dbReference>
<dbReference type="Gene3D" id="3.90.105.10">
    <property type="entry name" value="Molybdopterin biosynthesis moea protein, domain 2"/>
    <property type="match status" value="1"/>
</dbReference>
<protein>
    <recommendedName>
        <fullName evidence="3">MoaB/Mog domain-containing protein</fullName>
    </recommendedName>
</protein>
<feature type="domain" description="MoaB/Mog" evidence="3">
    <location>
        <begin position="192"/>
        <end position="335"/>
    </location>
</feature>
<dbReference type="InterPro" id="IPR005111">
    <property type="entry name" value="MoeA_C_domain_IV"/>
</dbReference>
<evidence type="ECO:0000256" key="1">
    <source>
        <dbReference type="ARBA" id="ARBA00005046"/>
    </source>
</evidence>
<dbReference type="GO" id="GO:0005829">
    <property type="term" value="C:cytosol"/>
    <property type="evidence" value="ECO:0007669"/>
    <property type="project" value="TreeGrafter"/>
</dbReference>
<dbReference type="GO" id="GO:0006777">
    <property type="term" value="P:Mo-molybdopterin cofactor biosynthetic process"/>
    <property type="evidence" value="ECO:0007669"/>
    <property type="project" value="UniProtKB-KW"/>
</dbReference>
<dbReference type="InterPro" id="IPR036135">
    <property type="entry name" value="MoeA_linker/N_sf"/>
</dbReference>
<dbReference type="SMART" id="SM00852">
    <property type="entry name" value="MoCF_biosynth"/>
    <property type="match status" value="1"/>
</dbReference>
<organism evidence="4">
    <name type="scientific">marine metagenome</name>
    <dbReference type="NCBI Taxonomy" id="408172"/>
    <lineage>
        <taxon>unclassified sequences</taxon>
        <taxon>metagenomes</taxon>
        <taxon>ecological metagenomes</taxon>
    </lineage>
</organism>
<dbReference type="SUPFAM" id="SSF63867">
    <property type="entry name" value="MoeA C-terminal domain-like"/>
    <property type="match status" value="1"/>
</dbReference>
<evidence type="ECO:0000259" key="3">
    <source>
        <dbReference type="SMART" id="SM00852"/>
    </source>
</evidence>
<dbReference type="Gene3D" id="2.40.340.10">
    <property type="entry name" value="MoeA, C-terminal, domain IV"/>
    <property type="match status" value="1"/>
</dbReference>
<dbReference type="InterPro" id="IPR036688">
    <property type="entry name" value="MoeA_C_domain_IV_sf"/>
</dbReference>